<dbReference type="PROSITE" id="PS51257">
    <property type="entry name" value="PROKAR_LIPOPROTEIN"/>
    <property type="match status" value="1"/>
</dbReference>
<proteinExistence type="predicted"/>
<feature type="signal peptide" evidence="3">
    <location>
        <begin position="1"/>
        <end position="22"/>
    </location>
</feature>
<evidence type="ECO:0008006" key="6">
    <source>
        <dbReference type="Google" id="ProtNLM"/>
    </source>
</evidence>
<dbReference type="SMR" id="B3MV81"/>
<protein>
    <recommendedName>
        <fullName evidence="6">Protein TsetseEP domain-containing protein</fullName>
    </recommendedName>
</protein>
<reference evidence="4 5" key="1">
    <citation type="journal article" date="2007" name="Nature">
        <title>Evolution of genes and genomes on the Drosophila phylogeny.</title>
        <authorList>
            <consortium name="Drosophila 12 Genomes Consortium"/>
            <person name="Clark A.G."/>
            <person name="Eisen M.B."/>
            <person name="Smith D.R."/>
            <person name="Bergman C.M."/>
            <person name="Oliver B."/>
            <person name="Markow T.A."/>
            <person name="Kaufman T.C."/>
            <person name="Kellis M."/>
            <person name="Gelbart W."/>
            <person name="Iyer V.N."/>
            <person name="Pollard D.A."/>
            <person name="Sackton T.B."/>
            <person name="Larracuente A.M."/>
            <person name="Singh N.D."/>
            <person name="Abad J.P."/>
            <person name="Abt D.N."/>
            <person name="Adryan B."/>
            <person name="Aguade M."/>
            <person name="Akashi H."/>
            <person name="Anderson W.W."/>
            <person name="Aquadro C.F."/>
            <person name="Ardell D.H."/>
            <person name="Arguello R."/>
            <person name="Artieri C.G."/>
            <person name="Barbash D.A."/>
            <person name="Barker D."/>
            <person name="Barsanti P."/>
            <person name="Batterham P."/>
            <person name="Batzoglou S."/>
            <person name="Begun D."/>
            <person name="Bhutkar A."/>
            <person name="Blanco E."/>
            <person name="Bosak S.A."/>
            <person name="Bradley R.K."/>
            <person name="Brand A.D."/>
            <person name="Brent M.R."/>
            <person name="Brooks A.N."/>
            <person name="Brown R.H."/>
            <person name="Butlin R.K."/>
            <person name="Caggese C."/>
            <person name="Calvi B.R."/>
            <person name="Bernardo de Carvalho A."/>
            <person name="Caspi A."/>
            <person name="Castrezana S."/>
            <person name="Celniker S.E."/>
            <person name="Chang J.L."/>
            <person name="Chapple C."/>
            <person name="Chatterji S."/>
            <person name="Chinwalla A."/>
            <person name="Civetta A."/>
            <person name="Clifton S.W."/>
            <person name="Comeron J.M."/>
            <person name="Costello J.C."/>
            <person name="Coyne J.A."/>
            <person name="Daub J."/>
            <person name="David R.G."/>
            <person name="Delcher A.L."/>
            <person name="Delehaunty K."/>
            <person name="Do C.B."/>
            <person name="Ebling H."/>
            <person name="Edwards K."/>
            <person name="Eickbush T."/>
            <person name="Evans J.D."/>
            <person name="Filipski A."/>
            <person name="Findeiss S."/>
            <person name="Freyhult E."/>
            <person name="Fulton L."/>
            <person name="Fulton R."/>
            <person name="Garcia A.C."/>
            <person name="Gardiner A."/>
            <person name="Garfield D.A."/>
            <person name="Garvin B.E."/>
            <person name="Gibson G."/>
            <person name="Gilbert D."/>
            <person name="Gnerre S."/>
            <person name="Godfrey J."/>
            <person name="Good R."/>
            <person name="Gotea V."/>
            <person name="Gravely B."/>
            <person name="Greenberg A.J."/>
            <person name="Griffiths-Jones S."/>
            <person name="Gross S."/>
            <person name="Guigo R."/>
            <person name="Gustafson E.A."/>
            <person name="Haerty W."/>
            <person name="Hahn M.W."/>
            <person name="Halligan D.L."/>
            <person name="Halpern A.L."/>
            <person name="Halter G.M."/>
            <person name="Han M.V."/>
            <person name="Heger A."/>
            <person name="Hillier L."/>
            <person name="Hinrichs A.S."/>
            <person name="Holmes I."/>
            <person name="Hoskins R.A."/>
            <person name="Hubisz M.J."/>
            <person name="Hultmark D."/>
            <person name="Huntley M.A."/>
            <person name="Jaffe D.B."/>
            <person name="Jagadeeshan S."/>
            <person name="Jeck W.R."/>
            <person name="Johnson J."/>
            <person name="Jones C.D."/>
            <person name="Jordan W.C."/>
            <person name="Karpen G.H."/>
            <person name="Kataoka E."/>
            <person name="Keightley P.D."/>
            <person name="Kheradpour P."/>
            <person name="Kirkness E.F."/>
            <person name="Koerich L.B."/>
            <person name="Kristiansen K."/>
            <person name="Kudrna D."/>
            <person name="Kulathinal R.J."/>
            <person name="Kumar S."/>
            <person name="Kwok R."/>
            <person name="Lander E."/>
            <person name="Langley C.H."/>
            <person name="Lapoint R."/>
            <person name="Lazzaro B.P."/>
            <person name="Lee S.J."/>
            <person name="Levesque L."/>
            <person name="Li R."/>
            <person name="Lin C.F."/>
            <person name="Lin M.F."/>
            <person name="Lindblad-Toh K."/>
            <person name="Llopart A."/>
            <person name="Long M."/>
            <person name="Low L."/>
            <person name="Lozovsky E."/>
            <person name="Lu J."/>
            <person name="Luo M."/>
            <person name="Machado C.A."/>
            <person name="Makalowski W."/>
            <person name="Marzo M."/>
            <person name="Matsuda M."/>
            <person name="Matzkin L."/>
            <person name="McAllister B."/>
            <person name="McBride C.S."/>
            <person name="McKernan B."/>
            <person name="McKernan K."/>
            <person name="Mendez-Lago M."/>
            <person name="Minx P."/>
            <person name="Mollenhauer M.U."/>
            <person name="Montooth K."/>
            <person name="Mount S.M."/>
            <person name="Mu X."/>
            <person name="Myers E."/>
            <person name="Negre B."/>
            <person name="Newfeld S."/>
            <person name="Nielsen R."/>
            <person name="Noor M.A."/>
            <person name="O'Grady P."/>
            <person name="Pachter L."/>
            <person name="Papaceit M."/>
            <person name="Parisi M.J."/>
            <person name="Parisi M."/>
            <person name="Parts L."/>
            <person name="Pedersen J.S."/>
            <person name="Pesole G."/>
            <person name="Phillippy A.M."/>
            <person name="Ponting C.P."/>
            <person name="Pop M."/>
            <person name="Porcelli D."/>
            <person name="Powell J.R."/>
            <person name="Prohaska S."/>
            <person name="Pruitt K."/>
            <person name="Puig M."/>
            <person name="Quesneville H."/>
            <person name="Ram K.R."/>
            <person name="Rand D."/>
            <person name="Rasmussen M.D."/>
            <person name="Reed L.K."/>
            <person name="Reenan R."/>
            <person name="Reily A."/>
            <person name="Remington K.A."/>
            <person name="Rieger T.T."/>
            <person name="Ritchie M.G."/>
            <person name="Robin C."/>
            <person name="Rogers Y.H."/>
            <person name="Rohde C."/>
            <person name="Rozas J."/>
            <person name="Rubenfield M.J."/>
            <person name="Ruiz A."/>
            <person name="Russo S."/>
            <person name="Salzberg S.L."/>
            <person name="Sanchez-Gracia A."/>
            <person name="Saranga D.J."/>
            <person name="Sato H."/>
            <person name="Schaeffer S.W."/>
            <person name="Schatz M.C."/>
            <person name="Schlenke T."/>
            <person name="Schwartz R."/>
            <person name="Segarra C."/>
            <person name="Singh R.S."/>
            <person name="Sirot L."/>
            <person name="Sirota M."/>
            <person name="Sisneros N.B."/>
            <person name="Smith C.D."/>
            <person name="Smith T.F."/>
            <person name="Spieth J."/>
            <person name="Stage D.E."/>
            <person name="Stark A."/>
            <person name="Stephan W."/>
            <person name="Strausberg R.L."/>
            <person name="Strempel S."/>
            <person name="Sturgill D."/>
            <person name="Sutton G."/>
            <person name="Sutton G.G."/>
            <person name="Tao W."/>
            <person name="Teichmann S."/>
            <person name="Tobari Y.N."/>
            <person name="Tomimura Y."/>
            <person name="Tsolas J.M."/>
            <person name="Valente V.L."/>
            <person name="Venter E."/>
            <person name="Venter J.C."/>
            <person name="Vicario S."/>
            <person name="Vieira F.G."/>
            <person name="Vilella A.J."/>
            <person name="Villasante A."/>
            <person name="Walenz B."/>
            <person name="Wang J."/>
            <person name="Wasserman M."/>
            <person name="Watts T."/>
            <person name="Wilson D."/>
            <person name="Wilson R.K."/>
            <person name="Wing R.A."/>
            <person name="Wolfner M.F."/>
            <person name="Wong A."/>
            <person name="Wong G.K."/>
            <person name="Wu C.I."/>
            <person name="Wu G."/>
            <person name="Yamamoto D."/>
            <person name="Yang H.P."/>
            <person name="Yang S.P."/>
            <person name="Yorke J.A."/>
            <person name="Yoshida K."/>
            <person name="Zdobnov E."/>
            <person name="Zhang P."/>
            <person name="Zhang Y."/>
            <person name="Zimin A.V."/>
            <person name="Baldwin J."/>
            <person name="Abdouelleil A."/>
            <person name="Abdulkadir J."/>
            <person name="Abebe A."/>
            <person name="Abera B."/>
            <person name="Abreu J."/>
            <person name="Acer S.C."/>
            <person name="Aftuck L."/>
            <person name="Alexander A."/>
            <person name="An P."/>
            <person name="Anderson E."/>
            <person name="Anderson S."/>
            <person name="Arachi H."/>
            <person name="Azer M."/>
            <person name="Bachantsang P."/>
            <person name="Barry A."/>
            <person name="Bayul T."/>
            <person name="Berlin A."/>
            <person name="Bessette D."/>
            <person name="Bloom T."/>
            <person name="Blye J."/>
            <person name="Boguslavskiy L."/>
            <person name="Bonnet C."/>
            <person name="Boukhgalter B."/>
            <person name="Bourzgui I."/>
            <person name="Brown A."/>
            <person name="Cahill P."/>
            <person name="Channer S."/>
            <person name="Cheshatsang Y."/>
            <person name="Chuda L."/>
            <person name="Citroen M."/>
            <person name="Collymore A."/>
            <person name="Cooke P."/>
            <person name="Costello M."/>
            <person name="D'Aco K."/>
            <person name="Daza R."/>
            <person name="De Haan G."/>
            <person name="DeGray S."/>
            <person name="DeMaso C."/>
            <person name="Dhargay N."/>
            <person name="Dooley K."/>
            <person name="Dooley E."/>
            <person name="Doricent M."/>
            <person name="Dorje P."/>
            <person name="Dorjee K."/>
            <person name="Dupes A."/>
            <person name="Elong R."/>
            <person name="Falk J."/>
            <person name="Farina A."/>
            <person name="Faro S."/>
            <person name="Ferguson D."/>
            <person name="Fisher S."/>
            <person name="Foley C.D."/>
            <person name="Franke A."/>
            <person name="Friedrich D."/>
            <person name="Gadbois L."/>
            <person name="Gearin G."/>
            <person name="Gearin C.R."/>
            <person name="Giannoukos G."/>
            <person name="Goode T."/>
            <person name="Graham J."/>
            <person name="Grandbois E."/>
            <person name="Grewal S."/>
            <person name="Gyaltsen K."/>
            <person name="Hafez N."/>
            <person name="Hagos B."/>
            <person name="Hall J."/>
            <person name="Henson C."/>
            <person name="Hollinger A."/>
            <person name="Honan T."/>
            <person name="Huard M.D."/>
            <person name="Hughes L."/>
            <person name="Hurhula B."/>
            <person name="Husby M.E."/>
            <person name="Kamat A."/>
            <person name="Kanga B."/>
            <person name="Kashin S."/>
            <person name="Khazanovich D."/>
            <person name="Kisner P."/>
            <person name="Lance K."/>
            <person name="Lara M."/>
            <person name="Lee W."/>
            <person name="Lennon N."/>
            <person name="Letendre F."/>
            <person name="LeVine R."/>
            <person name="Lipovsky A."/>
            <person name="Liu X."/>
            <person name="Liu J."/>
            <person name="Liu S."/>
            <person name="Lokyitsang T."/>
            <person name="Lokyitsang Y."/>
            <person name="Lubonja R."/>
            <person name="Lui A."/>
            <person name="MacDonald P."/>
            <person name="Magnisalis V."/>
            <person name="Maru K."/>
            <person name="Matthews C."/>
            <person name="McCusker W."/>
            <person name="McDonough S."/>
            <person name="Mehta T."/>
            <person name="Meldrim J."/>
            <person name="Meneus L."/>
            <person name="Mihai O."/>
            <person name="Mihalev A."/>
            <person name="Mihova T."/>
            <person name="Mittelman R."/>
            <person name="Mlenga V."/>
            <person name="Montmayeur A."/>
            <person name="Mulrain L."/>
            <person name="Navidi A."/>
            <person name="Naylor J."/>
            <person name="Negash T."/>
            <person name="Nguyen T."/>
            <person name="Nguyen N."/>
            <person name="Nicol R."/>
            <person name="Norbu C."/>
            <person name="Norbu N."/>
            <person name="Novod N."/>
            <person name="O'Neill B."/>
            <person name="Osman S."/>
            <person name="Markiewicz E."/>
            <person name="Oyono O.L."/>
            <person name="Patti C."/>
            <person name="Phunkhang P."/>
            <person name="Pierre F."/>
            <person name="Priest M."/>
            <person name="Raghuraman S."/>
            <person name="Rege F."/>
            <person name="Reyes R."/>
            <person name="Rise C."/>
            <person name="Rogov P."/>
            <person name="Ross K."/>
            <person name="Ryan E."/>
            <person name="Settipalli S."/>
            <person name="Shea T."/>
            <person name="Sherpa N."/>
            <person name="Shi L."/>
            <person name="Shih D."/>
            <person name="Sparrow T."/>
            <person name="Spaulding J."/>
            <person name="Stalker J."/>
            <person name="Stange-Thomann N."/>
            <person name="Stavropoulos S."/>
            <person name="Stone C."/>
            <person name="Strader C."/>
            <person name="Tesfaye S."/>
            <person name="Thomson T."/>
            <person name="Thoulutsang Y."/>
            <person name="Thoulutsang D."/>
            <person name="Topham K."/>
            <person name="Topping I."/>
            <person name="Tsamla T."/>
            <person name="Vassiliev H."/>
            <person name="Vo A."/>
            <person name="Wangchuk T."/>
            <person name="Wangdi T."/>
            <person name="Weiand M."/>
            <person name="Wilkinson J."/>
            <person name="Wilson A."/>
            <person name="Yadav S."/>
            <person name="Young G."/>
            <person name="Yu Q."/>
            <person name="Zembek L."/>
            <person name="Zhong D."/>
            <person name="Zimmer A."/>
            <person name="Zwirko Z."/>
            <person name="Jaffe D.B."/>
            <person name="Alvarez P."/>
            <person name="Brockman W."/>
            <person name="Butler J."/>
            <person name="Chin C."/>
            <person name="Gnerre S."/>
            <person name="Grabherr M."/>
            <person name="Kleber M."/>
            <person name="Mauceli E."/>
            <person name="MacCallum I."/>
        </authorList>
    </citation>
    <scope>NUCLEOTIDE SEQUENCE [LARGE SCALE GENOMIC DNA]</scope>
    <source>
        <strain evidence="5">Tucson 14024-0371.13</strain>
    </source>
</reference>
<evidence type="ECO:0000256" key="3">
    <source>
        <dbReference type="SAM" id="SignalP"/>
    </source>
</evidence>
<feature type="region of interest" description="Disordered" evidence="2">
    <location>
        <begin position="314"/>
        <end position="345"/>
    </location>
</feature>
<dbReference type="PhylomeDB" id="B3MV81"/>
<dbReference type="Gene3D" id="1.20.1270.60">
    <property type="entry name" value="Arfaptin homology (AH) domain/BAR domain"/>
    <property type="match status" value="1"/>
</dbReference>
<dbReference type="EMBL" id="CH902624">
    <property type="protein sequence ID" value="EDV33146.1"/>
    <property type="molecule type" value="Genomic_DNA"/>
</dbReference>
<feature type="compositionally biased region" description="Low complexity" evidence="2">
    <location>
        <begin position="324"/>
        <end position="334"/>
    </location>
</feature>
<dbReference type="HOGENOM" id="CLU_845364_0_0_1"/>
<dbReference type="InParanoid" id="B3MV81"/>
<evidence type="ECO:0000313" key="4">
    <source>
        <dbReference type="EMBL" id="EDV33146.1"/>
    </source>
</evidence>
<evidence type="ECO:0000256" key="2">
    <source>
        <dbReference type="SAM" id="MobiDB-lite"/>
    </source>
</evidence>
<keyword evidence="5" id="KW-1185">Reference proteome</keyword>
<dbReference type="OrthoDB" id="8058591at2759"/>
<organism evidence="4 5">
    <name type="scientific">Drosophila ananassae</name>
    <name type="common">Fruit fly</name>
    <dbReference type="NCBI Taxonomy" id="7217"/>
    <lineage>
        <taxon>Eukaryota</taxon>
        <taxon>Metazoa</taxon>
        <taxon>Ecdysozoa</taxon>
        <taxon>Arthropoda</taxon>
        <taxon>Hexapoda</taxon>
        <taxon>Insecta</taxon>
        <taxon>Pterygota</taxon>
        <taxon>Neoptera</taxon>
        <taxon>Endopterygota</taxon>
        <taxon>Diptera</taxon>
        <taxon>Brachycera</taxon>
        <taxon>Muscomorpha</taxon>
        <taxon>Ephydroidea</taxon>
        <taxon>Drosophilidae</taxon>
        <taxon>Drosophila</taxon>
        <taxon>Sophophora</taxon>
    </lineage>
</organism>
<keyword evidence="3" id="KW-0732">Signal</keyword>
<evidence type="ECO:0000256" key="1">
    <source>
        <dbReference type="SAM" id="Coils"/>
    </source>
</evidence>
<feature type="coiled-coil region" evidence="1">
    <location>
        <begin position="135"/>
        <end position="208"/>
    </location>
</feature>
<feature type="chain" id="PRO_5002793742" description="Protein TsetseEP domain-containing protein" evidence="3">
    <location>
        <begin position="23"/>
        <end position="345"/>
    </location>
</feature>
<dbReference type="KEGG" id="dan:6505763"/>
<dbReference type="GeneID" id="6505763"/>
<keyword evidence="1" id="KW-0175">Coiled coil</keyword>
<accession>B3MV81</accession>
<dbReference type="OMA" id="VKYHNAT"/>
<feature type="compositionally biased region" description="Acidic residues" evidence="2">
    <location>
        <begin position="335"/>
        <end position="345"/>
    </location>
</feature>
<sequence>MHSTKPALLLLVLAIGASCVVATPRPGLLDGVWQELGHAGQTIVNGLVEAAKNGSQIAGDFFGQVKNSTSEYLEQSAEYAQKIADALHKAVAQGLGDFSDAIKDAAASLESGISSLTDNAKRQALQDALKTVLALQNATSDLESTLNNITAQLEEQKQKHAQEIEVSWNQWAEAQLDRVDEQTNGQGNDEAEEVLNEFQARYSEYIHDCLQHLQVHVALYEQSVHETVSGYHNATDELIVQIQLCLESNSGRGTCRRNINKAVRKLQSAPRDLVRLKLKGLGLLAVGLDASGCVGQTLAEHELEKGSVERKLDEIISRNQASGSTEAADASTANDSEESEESEEE</sequence>
<dbReference type="Proteomes" id="UP000007801">
    <property type="component" value="Unassembled WGS sequence"/>
</dbReference>
<dbReference type="eggNOG" id="KOG3627">
    <property type="taxonomic scope" value="Eukaryota"/>
</dbReference>
<dbReference type="AlphaFoldDB" id="B3MV81"/>
<evidence type="ECO:0000313" key="5">
    <source>
        <dbReference type="Proteomes" id="UP000007801"/>
    </source>
</evidence>
<gene>
    <name evidence="4" type="primary">Dana\GF23117</name>
    <name evidence="4" type="synonym">dana_GLEANR_774</name>
    <name evidence="4" type="ORF">GF23117</name>
</gene>
<name>B3MV81_DROAN</name>
<dbReference type="InterPro" id="IPR027267">
    <property type="entry name" value="AH/BAR_dom_sf"/>
</dbReference>